<evidence type="ECO:0000313" key="2">
    <source>
        <dbReference type="EMBL" id="MDN4487549.1"/>
    </source>
</evidence>
<keyword evidence="3" id="KW-1185">Reference proteome</keyword>
<gene>
    <name evidence="2" type="ORF">QQX10_05115</name>
</gene>
<protein>
    <submittedName>
        <fullName evidence="2">GNAT family N-acetyltransferase</fullName>
        <ecNumber evidence="2">2.3.1.-</ecNumber>
    </submittedName>
</protein>
<dbReference type="RefSeq" id="WP_301118607.1">
    <property type="nucleotide sequence ID" value="NZ_JAUHPX010000002.1"/>
</dbReference>
<dbReference type="Gene3D" id="3.40.630.30">
    <property type="match status" value="1"/>
</dbReference>
<feature type="domain" description="N-acetyltransferase" evidence="1">
    <location>
        <begin position="19"/>
        <end position="194"/>
    </location>
</feature>
<comment type="caution">
    <text evidence="2">The sequence shown here is derived from an EMBL/GenBank/DDBJ whole genome shotgun (WGS) entry which is preliminary data.</text>
</comment>
<accession>A0AAW7M096</accession>
<keyword evidence="2" id="KW-0012">Acyltransferase</keyword>
<dbReference type="Pfam" id="PF00583">
    <property type="entry name" value="Acetyltransf_1"/>
    <property type="match status" value="1"/>
</dbReference>
<dbReference type="AlphaFoldDB" id="A0AAW7M096"/>
<evidence type="ECO:0000259" key="1">
    <source>
        <dbReference type="PROSITE" id="PS51186"/>
    </source>
</evidence>
<organism evidence="2 3">
    <name type="scientific">Demequina lignilytica</name>
    <dbReference type="NCBI Taxonomy" id="3051663"/>
    <lineage>
        <taxon>Bacteria</taxon>
        <taxon>Bacillati</taxon>
        <taxon>Actinomycetota</taxon>
        <taxon>Actinomycetes</taxon>
        <taxon>Micrococcales</taxon>
        <taxon>Demequinaceae</taxon>
        <taxon>Demequina</taxon>
    </lineage>
</organism>
<dbReference type="InterPro" id="IPR016181">
    <property type="entry name" value="Acyl_CoA_acyltransferase"/>
</dbReference>
<dbReference type="EC" id="2.3.1.-" evidence="2"/>
<sequence>MTQPRIVPANLASAADLDLVMREGGDANGCRCQWFKLAQRDWKATGREARAATLEEQAGCGRPDAPTSGLLAYVGGEPAAWVAVEPRTAYPRLRTARIPWSGRDEDRDDADVWAITCFVVRKGFRGRGLAKALAVAAVEHARQGGATAVEGYPQAGDATVSDLFVGSIGIFASAGLDVVSRPTPARAVMRLELA</sequence>
<dbReference type="SUPFAM" id="SSF55729">
    <property type="entry name" value="Acyl-CoA N-acyltransferases (Nat)"/>
    <property type="match status" value="1"/>
</dbReference>
<name>A0AAW7M096_9MICO</name>
<reference evidence="2" key="1">
    <citation type="submission" date="2023-06" db="EMBL/GenBank/DDBJ databases">
        <title>Sysu t00039.</title>
        <authorList>
            <person name="Gao L."/>
            <person name="Fang B.-Z."/>
            <person name="Li W.-J."/>
        </authorList>
    </citation>
    <scope>NUCLEOTIDE SEQUENCE</scope>
    <source>
        <strain evidence="2">SYSU T00039</strain>
    </source>
</reference>
<keyword evidence="2" id="KW-0808">Transferase</keyword>
<evidence type="ECO:0000313" key="3">
    <source>
        <dbReference type="Proteomes" id="UP001172737"/>
    </source>
</evidence>
<dbReference type="EMBL" id="JAUHPX010000002">
    <property type="protein sequence ID" value="MDN4487549.1"/>
    <property type="molecule type" value="Genomic_DNA"/>
</dbReference>
<dbReference type="PROSITE" id="PS51186">
    <property type="entry name" value="GNAT"/>
    <property type="match status" value="1"/>
</dbReference>
<dbReference type="Proteomes" id="UP001172737">
    <property type="component" value="Unassembled WGS sequence"/>
</dbReference>
<dbReference type="InterPro" id="IPR000182">
    <property type="entry name" value="GNAT_dom"/>
</dbReference>
<dbReference type="GO" id="GO:0016747">
    <property type="term" value="F:acyltransferase activity, transferring groups other than amino-acyl groups"/>
    <property type="evidence" value="ECO:0007669"/>
    <property type="project" value="InterPro"/>
</dbReference>
<proteinExistence type="predicted"/>